<dbReference type="PIRSF" id="PIRSF029509">
    <property type="entry name" value="UCP029509"/>
    <property type="match status" value="1"/>
</dbReference>
<evidence type="ECO:0000259" key="2">
    <source>
        <dbReference type="Pfam" id="PF09990"/>
    </source>
</evidence>
<dbReference type="InterPro" id="IPR016923">
    <property type="entry name" value="UCP029509"/>
</dbReference>
<organism evidence="3 4">
    <name type="scientific">Rhizobium dioscoreae</name>
    <dbReference type="NCBI Taxonomy" id="2653122"/>
    <lineage>
        <taxon>Bacteria</taxon>
        <taxon>Pseudomonadati</taxon>
        <taxon>Pseudomonadota</taxon>
        <taxon>Alphaproteobacteria</taxon>
        <taxon>Hyphomicrobiales</taxon>
        <taxon>Rhizobiaceae</taxon>
        <taxon>Rhizobium/Agrobacterium group</taxon>
        <taxon>Rhizobium</taxon>
    </lineage>
</organism>
<name>A0ABQ0Z6S2_9HYPH</name>
<accession>A0ABQ0Z6S2</accession>
<evidence type="ECO:0000313" key="4">
    <source>
        <dbReference type="Proteomes" id="UP000390335"/>
    </source>
</evidence>
<keyword evidence="1" id="KW-1133">Transmembrane helix</keyword>
<comment type="caution">
    <text evidence="3">The sequence shown here is derived from an EMBL/GenBank/DDBJ whole genome shotgun (WGS) entry which is preliminary data.</text>
</comment>
<feature type="domain" description="DUF2231" evidence="2">
    <location>
        <begin position="15"/>
        <end position="135"/>
    </location>
</feature>
<reference evidence="3 4" key="1">
    <citation type="journal article" date="2020" name="Genome Biol. Evol.">
        <title>Rhizobium dioscoreae sp. nov., a plant growth-promoting bacterium isolated from yam (Dioscorea species).</title>
        <authorList>
            <person name="Ouyabe M."/>
            <person name="Tanaka N."/>
            <person name="Shiwa Y."/>
            <person name="Fujita N."/>
            <person name="Kikuno H."/>
            <person name="Babil P."/>
            <person name="Shiwachi H."/>
        </authorList>
    </citation>
    <scope>NUCLEOTIDE SEQUENCE [LARGE SCALE GENOMIC DNA]</scope>
    <source>
        <strain evidence="3 4">S-93</strain>
    </source>
</reference>
<feature type="transmembrane region" description="Helical" evidence="1">
    <location>
        <begin position="86"/>
        <end position="105"/>
    </location>
</feature>
<dbReference type="RefSeq" id="WP_145321206.1">
    <property type="nucleotide sequence ID" value="NZ_BLAI01000001.1"/>
</dbReference>
<dbReference type="InterPro" id="IPR019251">
    <property type="entry name" value="DUF2231_TM"/>
</dbReference>
<feature type="transmembrane region" description="Helical" evidence="1">
    <location>
        <begin position="111"/>
        <end position="135"/>
    </location>
</feature>
<keyword evidence="1" id="KW-0812">Transmembrane</keyword>
<feature type="transmembrane region" description="Helical" evidence="1">
    <location>
        <begin position="20"/>
        <end position="41"/>
    </location>
</feature>
<sequence length="149" mass="16384">MVAQDLRAAHPLPPRPLHSLLIPIPMVCFLGTLATDLAYWATAEMMWADASAWLLAVGLLFGLLAIIAMIIDALGRRLSLMRGPVWLYSICGVLILVLSFFNALVHSRDAWTSVVPTGLILSSVVVVLVLLSGWIRRVLIFRRDPGAER</sequence>
<evidence type="ECO:0000256" key="1">
    <source>
        <dbReference type="SAM" id="Phobius"/>
    </source>
</evidence>
<gene>
    <name evidence="3" type="ORF">RsS93_35860</name>
</gene>
<dbReference type="Pfam" id="PF09990">
    <property type="entry name" value="DUF2231"/>
    <property type="match status" value="1"/>
</dbReference>
<protein>
    <recommendedName>
        <fullName evidence="2">DUF2231 domain-containing protein</fullName>
    </recommendedName>
</protein>
<feature type="transmembrane region" description="Helical" evidence="1">
    <location>
        <begin position="53"/>
        <end position="74"/>
    </location>
</feature>
<dbReference type="Proteomes" id="UP000390335">
    <property type="component" value="Unassembled WGS sequence"/>
</dbReference>
<proteinExistence type="predicted"/>
<evidence type="ECO:0000313" key="3">
    <source>
        <dbReference type="EMBL" id="GES50972.1"/>
    </source>
</evidence>
<keyword evidence="4" id="KW-1185">Reference proteome</keyword>
<dbReference type="EMBL" id="BLAJ01000004">
    <property type="protein sequence ID" value="GES50972.1"/>
    <property type="molecule type" value="Genomic_DNA"/>
</dbReference>
<keyword evidence="1" id="KW-0472">Membrane</keyword>